<accession>A0A194VZM5</accession>
<gene>
    <name evidence="2" type="ORF">VM1G_05501</name>
</gene>
<sequence>MESSSHLVSGRDSPLTVHPNGSKAPKSHSLDLKKVFVNGFQQQISHSATLSLKDGDGPFSSLPARAPGAISAVTYRNHMQIHIDGKTLANWDLSQLIQHKLIGGDGFYSFADMKMLKLALPLPTIGLDHENQPTNVRELGS</sequence>
<dbReference type="Proteomes" id="UP000078559">
    <property type="component" value="Chromosome 5"/>
</dbReference>
<reference evidence="2" key="1">
    <citation type="submission" date="2014-12" db="EMBL/GenBank/DDBJ databases">
        <title>Genome Sequence of Valsa Canker Pathogens Uncovers a Specific Adaption of Colonization on Woody Bark.</title>
        <authorList>
            <person name="Yin Z."/>
            <person name="Liu H."/>
            <person name="Gao X."/>
            <person name="Li Z."/>
            <person name="Song N."/>
            <person name="Ke X."/>
            <person name="Dai Q."/>
            <person name="Wu Y."/>
            <person name="Sun Y."/>
            <person name="Xu J.-R."/>
            <person name="Kang Z.K."/>
            <person name="Wang L."/>
            <person name="Huang L."/>
        </authorList>
    </citation>
    <scope>NUCLEOTIDE SEQUENCE [LARGE SCALE GENOMIC DNA]</scope>
    <source>
        <strain evidence="2">03-8</strain>
    </source>
</reference>
<evidence type="ECO:0000256" key="1">
    <source>
        <dbReference type="SAM" id="MobiDB-lite"/>
    </source>
</evidence>
<evidence type="ECO:0000313" key="2">
    <source>
        <dbReference type="EMBL" id="KUI69674.1"/>
    </source>
</evidence>
<dbReference type="AlphaFoldDB" id="A0A194VZM5"/>
<feature type="region of interest" description="Disordered" evidence="1">
    <location>
        <begin position="1"/>
        <end position="28"/>
    </location>
</feature>
<protein>
    <submittedName>
        <fullName evidence="2">Uncharacterized protein</fullName>
    </submittedName>
</protein>
<evidence type="ECO:0000313" key="3">
    <source>
        <dbReference type="Proteomes" id="UP000078559"/>
    </source>
</evidence>
<organism evidence="2 3">
    <name type="scientific">Cytospora mali</name>
    <name type="common">Apple Valsa canker fungus</name>
    <name type="synonym">Valsa mali</name>
    <dbReference type="NCBI Taxonomy" id="578113"/>
    <lineage>
        <taxon>Eukaryota</taxon>
        <taxon>Fungi</taxon>
        <taxon>Dikarya</taxon>
        <taxon>Ascomycota</taxon>
        <taxon>Pezizomycotina</taxon>
        <taxon>Sordariomycetes</taxon>
        <taxon>Sordariomycetidae</taxon>
        <taxon>Diaporthales</taxon>
        <taxon>Cytosporaceae</taxon>
        <taxon>Cytospora</taxon>
    </lineage>
</organism>
<proteinExistence type="predicted"/>
<name>A0A194VZM5_CYTMA</name>
<keyword evidence="3" id="KW-1185">Reference proteome</keyword>
<dbReference type="EMBL" id="CM003102">
    <property type="protein sequence ID" value="KUI69674.1"/>
    <property type="molecule type" value="Genomic_DNA"/>
</dbReference>
<dbReference type="OrthoDB" id="5231113at2759"/>